<gene>
    <name evidence="1" type="ORF">X970_12075</name>
</gene>
<sequence length="263" mass="30183">MLLVKSCERKHNIKNGTIKVGTLYEYREIEDDDLIDSGEGMLTFTLNFHGKITISKRWFDLFDSGFIQLDDEPVVQFPGRTKASFERLEIVNISSHGMDLLESSAILARESLNSFVFCMSRVKREVDAIEVFPKYDDCWAIQETKSKEFAAKLARMIGRYIVQQHSLGNYILPAETDCSKLGIQFIGRRVEYLSREIDLYDRGLVVLEDFESKLENMAFIKPESYSKECEYRFNFVAIVNGEIVEPIVKSVFLVSTPLLGLVL</sequence>
<proteinExistence type="predicted"/>
<protein>
    <submittedName>
        <fullName evidence="1">Uncharacterized protein</fullName>
    </submittedName>
</protein>
<dbReference type="KEGG" id="pmot:X970_12075"/>
<dbReference type="RefSeq" id="WP_024087097.1">
    <property type="nucleotide sequence ID" value="NC_023076.1"/>
</dbReference>
<dbReference type="EMBL" id="CP006979">
    <property type="protein sequence ID" value="AHC91105.1"/>
    <property type="molecule type" value="Genomic_DNA"/>
</dbReference>
<evidence type="ECO:0000313" key="2">
    <source>
        <dbReference type="Proteomes" id="UP000018660"/>
    </source>
</evidence>
<organism evidence="1 2">
    <name type="scientific">Pseudomonas monteilii SB3101</name>
    <dbReference type="NCBI Taxonomy" id="1435058"/>
    <lineage>
        <taxon>Bacteria</taxon>
        <taxon>Pseudomonadati</taxon>
        <taxon>Pseudomonadota</taxon>
        <taxon>Gammaproteobacteria</taxon>
        <taxon>Pseudomonadales</taxon>
        <taxon>Pseudomonadaceae</taxon>
        <taxon>Pseudomonas</taxon>
    </lineage>
</organism>
<accession>V9VB21</accession>
<name>V9VB21_9PSED</name>
<dbReference type="HOGENOM" id="CLU_1057135_0_0_6"/>
<dbReference type="AlphaFoldDB" id="V9VB21"/>
<evidence type="ECO:0000313" key="1">
    <source>
        <dbReference type="EMBL" id="AHC91105.1"/>
    </source>
</evidence>
<dbReference type="Proteomes" id="UP000018660">
    <property type="component" value="Chromosome"/>
</dbReference>
<reference evidence="1 2" key="1">
    <citation type="submission" date="2013-12" db="EMBL/GenBank/DDBJ databases">
        <title>Complete Genomes of Pseudomonas monteilii SB3078 and SB3101, two Benzene, Toluene and Ethylbenzene Degrading Bacteria used for Bioaugmentation.</title>
        <authorList>
            <person name="Dueholm M.S."/>
            <person name="Albertsen M."/>
            <person name="D'Imperio S."/>
            <person name="Tale V.P."/>
            <person name="Lewis D."/>
            <person name="Nilsen P.H."/>
            <person name="Nielsen J.L."/>
        </authorList>
    </citation>
    <scope>NUCLEOTIDE SEQUENCE [LARGE SCALE GENOMIC DNA]</scope>
    <source>
        <strain evidence="1 2">SB3101</strain>
    </source>
</reference>